<dbReference type="InterPro" id="IPR011335">
    <property type="entry name" value="Restrct_endonuc-II-like"/>
</dbReference>
<name>A0AAU9W2G5_9CNID</name>
<proteinExistence type="predicted"/>
<dbReference type="PANTHER" id="PTHR46609:SF8">
    <property type="entry name" value="YQAJ VIRAL RECOMBINASE DOMAIN-CONTAINING PROTEIN"/>
    <property type="match status" value="1"/>
</dbReference>
<evidence type="ECO:0000313" key="2">
    <source>
        <dbReference type="Proteomes" id="UP001159428"/>
    </source>
</evidence>
<dbReference type="InterPro" id="IPR011604">
    <property type="entry name" value="PDDEXK-like_dom_sf"/>
</dbReference>
<evidence type="ECO:0000313" key="1">
    <source>
        <dbReference type="EMBL" id="CAH3040552.1"/>
    </source>
</evidence>
<dbReference type="AlphaFoldDB" id="A0AAU9W2G5"/>
<reference evidence="1 2" key="1">
    <citation type="submission" date="2022-05" db="EMBL/GenBank/DDBJ databases">
        <authorList>
            <consortium name="Genoscope - CEA"/>
            <person name="William W."/>
        </authorList>
    </citation>
    <scope>NUCLEOTIDE SEQUENCE [LARGE SCALE GENOMIC DNA]</scope>
</reference>
<dbReference type="InterPro" id="IPR051703">
    <property type="entry name" value="NF-kappa-B_Signaling_Reg"/>
</dbReference>
<dbReference type="SUPFAM" id="SSF52980">
    <property type="entry name" value="Restriction endonuclease-like"/>
    <property type="match status" value="1"/>
</dbReference>
<dbReference type="PANTHER" id="PTHR46609">
    <property type="entry name" value="EXONUCLEASE, PHAGE-TYPE/RECB, C-TERMINAL DOMAIN-CONTAINING PROTEIN"/>
    <property type="match status" value="1"/>
</dbReference>
<gene>
    <name evidence="1" type="ORF">PMEA_00026107</name>
</gene>
<protein>
    <submittedName>
        <fullName evidence="1">Uncharacterized protein</fullName>
    </submittedName>
</protein>
<comment type="caution">
    <text evidence="1">The sequence shown here is derived from an EMBL/GenBank/DDBJ whole genome shotgun (WGS) entry which is preliminary data.</text>
</comment>
<dbReference type="EMBL" id="CALNXJ010000005">
    <property type="protein sequence ID" value="CAH3040552.1"/>
    <property type="molecule type" value="Genomic_DNA"/>
</dbReference>
<dbReference type="Gene3D" id="3.90.320.10">
    <property type="match status" value="1"/>
</dbReference>
<accession>A0AAU9W2G5</accession>
<sequence>MPSKWDIVSPTKCAPLSMIDIKQRTLRSKGRLYNSVKERNVTAEETKGQHETRTWFDVPKPCRTASQCNRCLLKPTTSPTKAVSEVLFYSKQVQTKAIRDGIESESSIIQTFENETVQKVHKSGFFLLGVSPERVMNESQIVEVKKIVLEGESLNDGMSRFGIYKKNGSKLRINKNHKYYYQIQQ</sequence>
<feature type="non-terminal residue" evidence="1">
    <location>
        <position position="185"/>
    </location>
</feature>
<dbReference type="Proteomes" id="UP001159428">
    <property type="component" value="Unassembled WGS sequence"/>
</dbReference>
<keyword evidence="2" id="KW-1185">Reference proteome</keyword>
<dbReference type="GO" id="GO:0006281">
    <property type="term" value="P:DNA repair"/>
    <property type="evidence" value="ECO:0007669"/>
    <property type="project" value="UniProtKB-ARBA"/>
</dbReference>
<organism evidence="1 2">
    <name type="scientific">Pocillopora meandrina</name>
    <dbReference type="NCBI Taxonomy" id="46732"/>
    <lineage>
        <taxon>Eukaryota</taxon>
        <taxon>Metazoa</taxon>
        <taxon>Cnidaria</taxon>
        <taxon>Anthozoa</taxon>
        <taxon>Hexacorallia</taxon>
        <taxon>Scleractinia</taxon>
        <taxon>Astrocoeniina</taxon>
        <taxon>Pocilloporidae</taxon>
        <taxon>Pocillopora</taxon>
    </lineage>
</organism>